<gene>
    <name evidence="1" type="ORF">GCM10011372_13400</name>
</gene>
<dbReference type="RefSeq" id="WP_188742674.1">
    <property type="nucleotide sequence ID" value="NZ_BAABFW010000015.1"/>
</dbReference>
<evidence type="ECO:0000313" key="2">
    <source>
        <dbReference type="Proteomes" id="UP000636956"/>
    </source>
</evidence>
<sequence>MRAYLPSSIVWKQLQTYGTRQHLDIDAVGVPDAWITARAQASAGQISKTTVAYTVTGTAHRDGTWNREPVESSRRVSFTVFIDCPTGEPCRLLRLSRPDAPLQ</sequence>
<dbReference type="EMBL" id="BMMD01000006">
    <property type="protein sequence ID" value="GGJ76493.1"/>
    <property type="molecule type" value="Genomic_DNA"/>
</dbReference>
<dbReference type="Proteomes" id="UP000636956">
    <property type="component" value="Unassembled WGS sequence"/>
</dbReference>
<name>A0A917PGA3_9MICO</name>
<comment type="caution">
    <text evidence="1">The sequence shown here is derived from an EMBL/GenBank/DDBJ whole genome shotgun (WGS) entry which is preliminary data.</text>
</comment>
<organism evidence="1 2">
    <name type="scientific">Agromyces bauzanensis</name>
    <dbReference type="NCBI Taxonomy" id="1308924"/>
    <lineage>
        <taxon>Bacteria</taxon>
        <taxon>Bacillati</taxon>
        <taxon>Actinomycetota</taxon>
        <taxon>Actinomycetes</taxon>
        <taxon>Micrococcales</taxon>
        <taxon>Microbacteriaceae</taxon>
        <taxon>Agromyces</taxon>
    </lineage>
</organism>
<reference evidence="1" key="1">
    <citation type="journal article" date="2014" name="Int. J. Syst. Evol. Microbiol.">
        <title>Complete genome sequence of Corynebacterium casei LMG S-19264T (=DSM 44701T), isolated from a smear-ripened cheese.</title>
        <authorList>
            <consortium name="US DOE Joint Genome Institute (JGI-PGF)"/>
            <person name="Walter F."/>
            <person name="Albersmeier A."/>
            <person name="Kalinowski J."/>
            <person name="Ruckert C."/>
        </authorList>
    </citation>
    <scope>NUCLEOTIDE SEQUENCE</scope>
    <source>
        <strain evidence="1">CGMCC 1.8984</strain>
    </source>
</reference>
<protein>
    <submittedName>
        <fullName evidence="1">Uncharacterized protein</fullName>
    </submittedName>
</protein>
<proteinExistence type="predicted"/>
<keyword evidence="2" id="KW-1185">Reference proteome</keyword>
<evidence type="ECO:0000313" key="1">
    <source>
        <dbReference type="EMBL" id="GGJ76493.1"/>
    </source>
</evidence>
<reference evidence="1" key="2">
    <citation type="submission" date="2020-09" db="EMBL/GenBank/DDBJ databases">
        <authorList>
            <person name="Sun Q."/>
            <person name="Zhou Y."/>
        </authorList>
    </citation>
    <scope>NUCLEOTIDE SEQUENCE</scope>
    <source>
        <strain evidence="1">CGMCC 1.8984</strain>
    </source>
</reference>
<dbReference type="AlphaFoldDB" id="A0A917PGA3"/>
<accession>A0A917PGA3</accession>